<evidence type="ECO:0000313" key="1">
    <source>
        <dbReference type="EMBL" id="JAE34853.1"/>
    </source>
</evidence>
<protein>
    <submittedName>
        <fullName evidence="1">Uncharacterized protein</fullName>
    </submittedName>
</protein>
<sequence length="33" mass="4248">MEMNRQAKWMLYLSRMVFERMLKALFSFSYLYY</sequence>
<proteinExistence type="predicted"/>
<name>A0A0A9HPK1_ARUDO</name>
<organism evidence="1">
    <name type="scientific">Arundo donax</name>
    <name type="common">Giant reed</name>
    <name type="synonym">Donax arundinaceus</name>
    <dbReference type="NCBI Taxonomy" id="35708"/>
    <lineage>
        <taxon>Eukaryota</taxon>
        <taxon>Viridiplantae</taxon>
        <taxon>Streptophyta</taxon>
        <taxon>Embryophyta</taxon>
        <taxon>Tracheophyta</taxon>
        <taxon>Spermatophyta</taxon>
        <taxon>Magnoliopsida</taxon>
        <taxon>Liliopsida</taxon>
        <taxon>Poales</taxon>
        <taxon>Poaceae</taxon>
        <taxon>PACMAD clade</taxon>
        <taxon>Arundinoideae</taxon>
        <taxon>Arundineae</taxon>
        <taxon>Arundo</taxon>
    </lineage>
</organism>
<dbReference type="AlphaFoldDB" id="A0A0A9HPK1"/>
<reference evidence="1" key="1">
    <citation type="submission" date="2014-09" db="EMBL/GenBank/DDBJ databases">
        <authorList>
            <person name="Magalhaes I.L.F."/>
            <person name="Oliveira U."/>
            <person name="Santos F.R."/>
            <person name="Vidigal T.H.D.A."/>
            <person name="Brescovit A.D."/>
            <person name="Santos A.J."/>
        </authorList>
    </citation>
    <scope>NUCLEOTIDE SEQUENCE</scope>
    <source>
        <tissue evidence="1">Shoot tissue taken approximately 20 cm above the soil surface</tissue>
    </source>
</reference>
<accession>A0A0A9HPK1</accession>
<reference evidence="1" key="2">
    <citation type="journal article" date="2015" name="Data Brief">
        <title>Shoot transcriptome of the giant reed, Arundo donax.</title>
        <authorList>
            <person name="Barrero R.A."/>
            <person name="Guerrero F.D."/>
            <person name="Moolhuijzen P."/>
            <person name="Goolsby J.A."/>
            <person name="Tidwell J."/>
            <person name="Bellgard S.E."/>
            <person name="Bellgard M.I."/>
        </authorList>
    </citation>
    <scope>NUCLEOTIDE SEQUENCE</scope>
    <source>
        <tissue evidence="1">Shoot tissue taken approximately 20 cm above the soil surface</tissue>
    </source>
</reference>
<dbReference type="EMBL" id="GBRH01163043">
    <property type="protein sequence ID" value="JAE34853.1"/>
    <property type="molecule type" value="Transcribed_RNA"/>
</dbReference>